<dbReference type="Pfam" id="PF13302">
    <property type="entry name" value="Acetyltransf_3"/>
    <property type="match status" value="1"/>
</dbReference>
<name>A0A1M5XU12_9CLOT</name>
<gene>
    <name evidence="2" type="ORF">SAMN02745941_01638</name>
</gene>
<feature type="domain" description="N-acetyltransferase" evidence="1">
    <location>
        <begin position="14"/>
        <end position="146"/>
    </location>
</feature>
<dbReference type="InterPro" id="IPR000182">
    <property type="entry name" value="GNAT_dom"/>
</dbReference>
<sequence>MKAGNVLLRQEVFSSDAFELIKWLEDSDVTQYLNEDQNVGNSIRQVMSRVNLPVLTHLFSQNGSFFILTIGDDSPIGFLKLIPKGKVVEMVIVIGEKEKWGMGLGTNAIFQGLKHSFFHWRADKVIAKIKYKNHRSMNVFKNIGFKKEKDFKVEAQYSISIDEFLNIAA</sequence>
<dbReference type="PANTHER" id="PTHR43415:SF3">
    <property type="entry name" value="GNAT-FAMILY ACETYLTRANSFERASE"/>
    <property type="match status" value="1"/>
</dbReference>
<proteinExistence type="predicted"/>
<dbReference type="EMBL" id="FQXU01000005">
    <property type="protein sequence ID" value="SHI03212.1"/>
    <property type="molecule type" value="Genomic_DNA"/>
</dbReference>
<accession>A0A1M5XU12</accession>
<evidence type="ECO:0000313" key="2">
    <source>
        <dbReference type="EMBL" id="SHI03212.1"/>
    </source>
</evidence>
<dbReference type="GO" id="GO:0016747">
    <property type="term" value="F:acyltransferase activity, transferring groups other than amino-acyl groups"/>
    <property type="evidence" value="ECO:0007669"/>
    <property type="project" value="InterPro"/>
</dbReference>
<keyword evidence="2" id="KW-0808">Transferase</keyword>
<evidence type="ECO:0000259" key="1">
    <source>
        <dbReference type="Pfam" id="PF13302"/>
    </source>
</evidence>
<dbReference type="InterPro" id="IPR016181">
    <property type="entry name" value="Acyl_CoA_acyltransferase"/>
</dbReference>
<dbReference type="RefSeq" id="WP_073018490.1">
    <property type="nucleotide sequence ID" value="NZ_FQXU01000005.1"/>
</dbReference>
<dbReference type="Gene3D" id="3.40.630.30">
    <property type="match status" value="1"/>
</dbReference>
<dbReference type="SUPFAM" id="SSF55729">
    <property type="entry name" value="Acyl-CoA N-acyltransferases (Nat)"/>
    <property type="match status" value="1"/>
</dbReference>
<dbReference type="Proteomes" id="UP000184241">
    <property type="component" value="Unassembled WGS sequence"/>
</dbReference>
<dbReference type="AlphaFoldDB" id="A0A1M5XU12"/>
<evidence type="ECO:0000313" key="3">
    <source>
        <dbReference type="Proteomes" id="UP000184241"/>
    </source>
</evidence>
<dbReference type="PANTHER" id="PTHR43415">
    <property type="entry name" value="SPERMIDINE N(1)-ACETYLTRANSFERASE"/>
    <property type="match status" value="1"/>
</dbReference>
<organism evidence="2 3">
    <name type="scientific">Clostridium intestinale DSM 6191</name>
    <dbReference type="NCBI Taxonomy" id="1121320"/>
    <lineage>
        <taxon>Bacteria</taxon>
        <taxon>Bacillati</taxon>
        <taxon>Bacillota</taxon>
        <taxon>Clostridia</taxon>
        <taxon>Eubacteriales</taxon>
        <taxon>Clostridiaceae</taxon>
        <taxon>Clostridium</taxon>
    </lineage>
</organism>
<protein>
    <submittedName>
        <fullName evidence="2">Protein N-acetyltransferase, RimJ/RimL family</fullName>
    </submittedName>
</protein>
<reference evidence="2 3" key="1">
    <citation type="submission" date="2016-11" db="EMBL/GenBank/DDBJ databases">
        <authorList>
            <person name="Jaros S."/>
            <person name="Januszkiewicz K."/>
            <person name="Wedrychowicz H."/>
        </authorList>
    </citation>
    <scope>NUCLEOTIDE SEQUENCE [LARGE SCALE GENOMIC DNA]</scope>
    <source>
        <strain evidence="2 3">DSM 6191</strain>
    </source>
</reference>